<accession>A0A517Y0E2</accession>
<proteinExistence type="predicted"/>
<keyword evidence="2" id="KW-0378">Hydrolase</keyword>
<gene>
    <name evidence="6" type="ORF">ETAA1_52190</name>
</gene>
<keyword evidence="2" id="KW-0442">Lipid degradation</keyword>
<evidence type="ECO:0000313" key="7">
    <source>
        <dbReference type="Proteomes" id="UP000319576"/>
    </source>
</evidence>
<sequence length="426" mass="45146" precursor="true">MDRCVRGTIGALLLAALAAAGCAIHPPRRPVPFTPPHAQPLAPADHPGGPAGEPVMAMSPVPGCLAPFDPAASDAYPMRRPRNVLALSSGAAYGAYAAGFINGWTDSGTRPEFDVVTGISTGALMAPFAFLGPEYDVHMGHLYTTLQTQDVFRIRTWVTIPFKDSVASSSPLQRLIEKEITPTLMTRIAEEHKKGRRLYVGTTNLDTRRLVVWDVGAIACRPCPEGCELFRDVLLASASVPGMMPPVRFRIDVDGERATELHADGAVSAQLFVPSHVFAAAAAGAAADPPAAGPGPHPPGGNLYAVVSGKLYPDAAPVRPRVLPVLGASVEGLIYAHCRGELANLYGLSRASGLRYHLTALDQGYQGLQTSVDFDRKGLKGLFDEGRRQGEGPAWMYGPPALSPGDGDYIRSGLRFRRPPAHVAGP</sequence>
<dbReference type="InterPro" id="IPR002641">
    <property type="entry name" value="PNPLA_dom"/>
</dbReference>
<dbReference type="Gene3D" id="3.40.1090.10">
    <property type="entry name" value="Cytosolic phospholipase A2 catalytic domain"/>
    <property type="match status" value="1"/>
</dbReference>
<evidence type="ECO:0000259" key="5">
    <source>
        <dbReference type="PROSITE" id="PS51635"/>
    </source>
</evidence>
<comment type="caution">
    <text evidence="2">Lacks conserved residue(s) required for the propagation of feature annotation.</text>
</comment>
<evidence type="ECO:0000313" key="6">
    <source>
        <dbReference type="EMBL" id="QDU23227.1"/>
    </source>
</evidence>
<feature type="region of interest" description="Disordered" evidence="3">
    <location>
        <begin position="30"/>
        <end position="53"/>
    </location>
</feature>
<feature type="short sequence motif" description="DGA/G" evidence="2">
    <location>
        <begin position="264"/>
        <end position="266"/>
    </location>
</feature>
<feature type="active site" description="Proton acceptor" evidence="2">
    <location>
        <position position="264"/>
    </location>
</feature>
<keyword evidence="4" id="KW-0732">Signal</keyword>
<dbReference type="OrthoDB" id="213032at2"/>
<evidence type="ECO:0000256" key="2">
    <source>
        <dbReference type="PROSITE-ProRule" id="PRU01161"/>
    </source>
</evidence>
<dbReference type="Pfam" id="PF01734">
    <property type="entry name" value="Patatin"/>
    <property type="match status" value="1"/>
</dbReference>
<dbReference type="AlphaFoldDB" id="A0A517Y0E2"/>
<dbReference type="PROSITE" id="PS51635">
    <property type="entry name" value="PNPLA"/>
    <property type="match status" value="1"/>
</dbReference>
<dbReference type="GO" id="GO:0016042">
    <property type="term" value="P:lipid catabolic process"/>
    <property type="evidence" value="ECO:0007669"/>
    <property type="project" value="UniProtKB-UniRule"/>
</dbReference>
<dbReference type="SUPFAM" id="SSF52151">
    <property type="entry name" value="FabD/lysophospholipase-like"/>
    <property type="match status" value="1"/>
</dbReference>
<evidence type="ECO:0000256" key="4">
    <source>
        <dbReference type="SAM" id="SignalP"/>
    </source>
</evidence>
<protein>
    <submittedName>
        <fullName evidence="6">Patatin-like phospholipase</fullName>
    </submittedName>
</protein>
<dbReference type="KEGG" id="uli:ETAA1_52190"/>
<dbReference type="InterPro" id="IPR016035">
    <property type="entry name" value="Acyl_Trfase/lysoPLipase"/>
</dbReference>
<dbReference type="RefSeq" id="WP_145243329.1">
    <property type="nucleotide sequence ID" value="NZ_CP036273.1"/>
</dbReference>
<evidence type="ECO:0000256" key="3">
    <source>
        <dbReference type="SAM" id="MobiDB-lite"/>
    </source>
</evidence>
<keyword evidence="7" id="KW-1185">Reference proteome</keyword>
<reference evidence="6 7" key="1">
    <citation type="submission" date="2019-02" db="EMBL/GenBank/DDBJ databases">
        <title>Deep-cultivation of Planctomycetes and their phenomic and genomic characterization uncovers novel biology.</title>
        <authorList>
            <person name="Wiegand S."/>
            <person name="Jogler M."/>
            <person name="Boedeker C."/>
            <person name="Pinto D."/>
            <person name="Vollmers J."/>
            <person name="Rivas-Marin E."/>
            <person name="Kohn T."/>
            <person name="Peeters S.H."/>
            <person name="Heuer A."/>
            <person name="Rast P."/>
            <person name="Oberbeckmann S."/>
            <person name="Bunk B."/>
            <person name="Jeske O."/>
            <person name="Meyerdierks A."/>
            <person name="Storesund J.E."/>
            <person name="Kallscheuer N."/>
            <person name="Luecker S."/>
            <person name="Lage O.M."/>
            <person name="Pohl T."/>
            <person name="Merkel B.J."/>
            <person name="Hornburger P."/>
            <person name="Mueller R.-W."/>
            <person name="Bruemmer F."/>
            <person name="Labrenz M."/>
            <person name="Spormann A.M."/>
            <person name="Op den Camp H."/>
            <person name="Overmann J."/>
            <person name="Amann R."/>
            <person name="Jetten M.S.M."/>
            <person name="Mascher T."/>
            <person name="Medema M.H."/>
            <person name="Devos D.P."/>
            <person name="Kaster A.-K."/>
            <person name="Ovreas L."/>
            <person name="Rohde M."/>
            <person name="Galperin M.Y."/>
            <person name="Jogler C."/>
        </authorList>
    </citation>
    <scope>NUCLEOTIDE SEQUENCE [LARGE SCALE GENOMIC DNA]</scope>
    <source>
        <strain evidence="6 7">ETA_A1</strain>
    </source>
</reference>
<organism evidence="6 7">
    <name type="scientific">Urbifossiella limnaea</name>
    <dbReference type="NCBI Taxonomy" id="2528023"/>
    <lineage>
        <taxon>Bacteria</taxon>
        <taxon>Pseudomonadati</taxon>
        <taxon>Planctomycetota</taxon>
        <taxon>Planctomycetia</taxon>
        <taxon>Gemmatales</taxon>
        <taxon>Gemmataceae</taxon>
        <taxon>Urbifossiella</taxon>
    </lineage>
</organism>
<keyword evidence="1 2" id="KW-0443">Lipid metabolism</keyword>
<dbReference type="EMBL" id="CP036273">
    <property type="protein sequence ID" value="QDU23227.1"/>
    <property type="molecule type" value="Genomic_DNA"/>
</dbReference>
<feature type="active site" description="Nucleophile" evidence="2">
    <location>
        <position position="120"/>
    </location>
</feature>
<feature type="short sequence motif" description="GXSXG" evidence="2">
    <location>
        <begin position="118"/>
        <end position="122"/>
    </location>
</feature>
<feature type="chain" id="PRO_5022184065" evidence="4">
    <location>
        <begin position="21"/>
        <end position="426"/>
    </location>
</feature>
<feature type="domain" description="PNPLA" evidence="5">
    <location>
        <begin position="85"/>
        <end position="279"/>
    </location>
</feature>
<dbReference type="Proteomes" id="UP000319576">
    <property type="component" value="Chromosome"/>
</dbReference>
<evidence type="ECO:0000256" key="1">
    <source>
        <dbReference type="ARBA" id="ARBA00023098"/>
    </source>
</evidence>
<dbReference type="GO" id="GO:0016787">
    <property type="term" value="F:hydrolase activity"/>
    <property type="evidence" value="ECO:0007669"/>
    <property type="project" value="UniProtKB-UniRule"/>
</dbReference>
<name>A0A517Y0E2_9BACT</name>
<feature type="signal peptide" evidence="4">
    <location>
        <begin position="1"/>
        <end position="20"/>
    </location>
</feature>
<dbReference type="PROSITE" id="PS51257">
    <property type="entry name" value="PROKAR_LIPOPROTEIN"/>
    <property type="match status" value="1"/>
</dbReference>